<reference evidence="2" key="1">
    <citation type="journal article" date="2019" name="Int. J. Syst. Evol. Microbiol.">
        <title>The Global Catalogue of Microorganisms (GCM) 10K type strain sequencing project: providing services to taxonomists for standard genome sequencing and annotation.</title>
        <authorList>
            <consortium name="The Broad Institute Genomics Platform"/>
            <consortium name="The Broad Institute Genome Sequencing Center for Infectious Disease"/>
            <person name="Wu L."/>
            <person name="Ma J."/>
        </authorList>
    </citation>
    <scope>NUCLEOTIDE SEQUENCE [LARGE SCALE GENOMIC DNA]</scope>
    <source>
        <strain evidence="2">CECT 7131</strain>
    </source>
</reference>
<protein>
    <submittedName>
        <fullName evidence="1">HEPN domain-containing protein</fullName>
    </submittedName>
</protein>
<dbReference type="EMBL" id="JAUFPN010000302">
    <property type="protein sequence ID" value="MDN3568709.1"/>
    <property type="molecule type" value="Genomic_DNA"/>
</dbReference>
<evidence type="ECO:0000313" key="1">
    <source>
        <dbReference type="EMBL" id="MDN3568709.1"/>
    </source>
</evidence>
<comment type="caution">
    <text evidence="1">The sequence shown here is derived from an EMBL/GenBank/DDBJ whole genome shotgun (WGS) entry which is preliminary data.</text>
</comment>
<name>A0ABT8AH68_9PROT</name>
<sequence length="364" mass="40747">MSLKPDPRIQKAVISTTSRLVGEFENAGILITHAFPGIGSRDGWIRMEEGPNARNAYIVSFVTETPTVAAGWLVPDYTGTVERFCQYLSLLYGKRFDNHGLIETSGLYNIPDLSHFNSICNHTLPQNSYAPRADYSIPMHLAEISRLEPLFHGVASEKDSITKFNAACKFYHRALQAVERDPEVAYLHLISSGEILSQAVDVDKESLLSVEFKNILTRIEDDLEDGKRIGKILRHELRGLKSRFIGALEKLTSDDFFDKSESKEIYFGLKKERFKVALGAAYDLRSRYVHSGVGFGSWVAPRGSNEEIQAGEPVLDSKKLAKILFEAPTYIGLERIVRQSLLSFAGQKYGLDLLVKQDITPPTC</sequence>
<organism evidence="1 2">
    <name type="scientific">Paeniroseomonas aquatica</name>
    <dbReference type="NCBI Taxonomy" id="373043"/>
    <lineage>
        <taxon>Bacteria</taxon>
        <taxon>Pseudomonadati</taxon>
        <taxon>Pseudomonadota</taxon>
        <taxon>Alphaproteobacteria</taxon>
        <taxon>Acetobacterales</taxon>
        <taxon>Acetobacteraceae</taxon>
        <taxon>Paeniroseomonas</taxon>
    </lineage>
</organism>
<keyword evidence="2" id="KW-1185">Reference proteome</keyword>
<gene>
    <name evidence="1" type="ORF">QWZ14_30405</name>
</gene>
<dbReference type="RefSeq" id="WP_290320823.1">
    <property type="nucleotide sequence ID" value="NZ_JAUFPN010000302.1"/>
</dbReference>
<evidence type="ECO:0000313" key="2">
    <source>
        <dbReference type="Proteomes" id="UP001529369"/>
    </source>
</evidence>
<proteinExistence type="predicted"/>
<dbReference type="Proteomes" id="UP001529369">
    <property type="component" value="Unassembled WGS sequence"/>
</dbReference>
<accession>A0ABT8AH68</accession>